<dbReference type="AlphaFoldDB" id="A0A372M0J8"/>
<evidence type="ECO:0000256" key="3">
    <source>
        <dbReference type="ARBA" id="ARBA00022448"/>
    </source>
</evidence>
<proteinExistence type="inferred from homology"/>
<feature type="region of interest" description="Disordered" evidence="5">
    <location>
        <begin position="44"/>
        <end position="64"/>
    </location>
</feature>
<feature type="domain" description="Fe/B12 periplasmic-binding" evidence="6">
    <location>
        <begin position="84"/>
        <end position="352"/>
    </location>
</feature>
<comment type="subcellular location">
    <subcellularLocation>
        <location evidence="1">Cell envelope</location>
    </subcellularLocation>
</comment>
<dbReference type="GO" id="GO:0030288">
    <property type="term" value="C:outer membrane-bounded periplasmic space"/>
    <property type="evidence" value="ECO:0007669"/>
    <property type="project" value="TreeGrafter"/>
</dbReference>
<evidence type="ECO:0000313" key="8">
    <source>
        <dbReference type="Proteomes" id="UP000263094"/>
    </source>
</evidence>
<evidence type="ECO:0000259" key="6">
    <source>
        <dbReference type="PROSITE" id="PS50983"/>
    </source>
</evidence>
<dbReference type="Proteomes" id="UP000263094">
    <property type="component" value="Unassembled WGS sequence"/>
</dbReference>
<dbReference type="InterPro" id="IPR051313">
    <property type="entry name" value="Bact_iron-sidero_bind"/>
</dbReference>
<comment type="caution">
    <text evidence="7">The sequence shown here is derived from an EMBL/GenBank/DDBJ whole genome shotgun (WGS) entry which is preliminary data.</text>
</comment>
<dbReference type="InterPro" id="IPR002491">
    <property type="entry name" value="ABC_transptr_periplasmic_BD"/>
</dbReference>
<evidence type="ECO:0000313" key="7">
    <source>
        <dbReference type="EMBL" id="RFU84401.1"/>
    </source>
</evidence>
<evidence type="ECO:0000256" key="1">
    <source>
        <dbReference type="ARBA" id="ARBA00004196"/>
    </source>
</evidence>
<protein>
    <submittedName>
        <fullName evidence="7">Iron-siderophore ABC transporter substrate-binding protein</fullName>
    </submittedName>
</protein>
<dbReference type="SUPFAM" id="SSF53807">
    <property type="entry name" value="Helical backbone' metal receptor"/>
    <property type="match status" value="1"/>
</dbReference>
<dbReference type="PANTHER" id="PTHR30532">
    <property type="entry name" value="IRON III DICITRATE-BINDING PERIPLASMIC PROTEIN"/>
    <property type="match status" value="1"/>
</dbReference>
<dbReference type="PROSITE" id="PS50983">
    <property type="entry name" value="FE_B12_PBP"/>
    <property type="match status" value="1"/>
</dbReference>
<evidence type="ECO:0000256" key="2">
    <source>
        <dbReference type="ARBA" id="ARBA00008814"/>
    </source>
</evidence>
<reference evidence="7 8" key="1">
    <citation type="submission" date="2018-08" db="EMBL/GenBank/DDBJ databases">
        <title>Isolation, diversity and antifungal activity of Actinobacteria from wheat.</title>
        <authorList>
            <person name="Han C."/>
        </authorList>
    </citation>
    <scope>NUCLEOTIDE SEQUENCE [LARGE SCALE GENOMIC DNA]</scope>
    <source>
        <strain evidence="7 8">NEAU-YY421</strain>
    </source>
</reference>
<dbReference type="PANTHER" id="PTHR30532:SF24">
    <property type="entry name" value="FERRIC ENTEROBACTIN-BINDING PERIPLASMIC PROTEIN FEPB"/>
    <property type="match status" value="1"/>
</dbReference>
<keyword evidence="4" id="KW-0732">Signal</keyword>
<evidence type="ECO:0000256" key="5">
    <source>
        <dbReference type="SAM" id="MobiDB-lite"/>
    </source>
</evidence>
<accession>A0A372M0J8</accession>
<name>A0A372M0J8_9ACTN</name>
<sequence>MRQTRTARAGYEGGGMRRASSLPRRGGALLAVGVLCVGLASCGSSDDDDSAKTGKDSQTGSAGAFPVTLQHSQGKAELASAPKRVVALSAMDLDAAISLGVEPVGAAKDPFAKSGVSPWLSDKLDSETELINTTPDMPFEKIAALEPDLILATGDYGISKNYARLSQIAPTLAPGKSAAEDSWQSREEKIGKALGKPDEAKKAVGDTEKLIAATARRYPKLEGRTFSASYAYSATQIATIASPDDFAVKFLQALGLEVNPTLQGTEKSASKTQPGMLSPEQAEKLASDLTVIGFTSPQVRNTLEKGPSFTKVKTTGVYAPVDNATITELRNPSILGIPWLLDELAPSFKAVK</sequence>
<dbReference type="Gene3D" id="3.40.50.1980">
    <property type="entry name" value="Nitrogenase molybdenum iron protein domain"/>
    <property type="match status" value="2"/>
</dbReference>
<keyword evidence="8" id="KW-1185">Reference proteome</keyword>
<dbReference type="GO" id="GO:1901678">
    <property type="term" value="P:iron coordination entity transport"/>
    <property type="evidence" value="ECO:0007669"/>
    <property type="project" value="UniProtKB-ARBA"/>
</dbReference>
<organism evidence="7 8">
    <name type="scientific">Streptomyces triticagri</name>
    <dbReference type="NCBI Taxonomy" id="2293568"/>
    <lineage>
        <taxon>Bacteria</taxon>
        <taxon>Bacillati</taxon>
        <taxon>Actinomycetota</taxon>
        <taxon>Actinomycetes</taxon>
        <taxon>Kitasatosporales</taxon>
        <taxon>Streptomycetaceae</taxon>
        <taxon>Streptomyces</taxon>
    </lineage>
</organism>
<keyword evidence="3" id="KW-0813">Transport</keyword>
<comment type="similarity">
    <text evidence="2">Belongs to the bacterial solute-binding protein 8 family.</text>
</comment>
<feature type="region of interest" description="Disordered" evidence="5">
    <location>
        <begin position="1"/>
        <end position="20"/>
    </location>
</feature>
<evidence type="ECO:0000256" key="4">
    <source>
        <dbReference type="ARBA" id="ARBA00022729"/>
    </source>
</evidence>
<dbReference type="EMBL" id="QUAK01000120">
    <property type="protein sequence ID" value="RFU84401.1"/>
    <property type="molecule type" value="Genomic_DNA"/>
</dbReference>
<dbReference type="Pfam" id="PF01497">
    <property type="entry name" value="Peripla_BP_2"/>
    <property type="match status" value="1"/>
</dbReference>
<gene>
    <name evidence="7" type="ORF">DY218_22330</name>
</gene>